<organism evidence="5 6">
    <name type="scientific">Clitoria ternatea</name>
    <name type="common">Butterfly pea</name>
    <dbReference type="NCBI Taxonomy" id="43366"/>
    <lineage>
        <taxon>Eukaryota</taxon>
        <taxon>Viridiplantae</taxon>
        <taxon>Streptophyta</taxon>
        <taxon>Embryophyta</taxon>
        <taxon>Tracheophyta</taxon>
        <taxon>Spermatophyta</taxon>
        <taxon>Magnoliopsida</taxon>
        <taxon>eudicotyledons</taxon>
        <taxon>Gunneridae</taxon>
        <taxon>Pentapetalae</taxon>
        <taxon>rosids</taxon>
        <taxon>fabids</taxon>
        <taxon>Fabales</taxon>
        <taxon>Fabaceae</taxon>
        <taxon>Papilionoideae</taxon>
        <taxon>50 kb inversion clade</taxon>
        <taxon>NPAAA clade</taxon>
        <taxon>indigoferoid/millettioid clade</taxon>
        <taxon>Phaseoleae</taxon>
        <taxon>Clitoria</taxon>
    </lineage>
</organism>
<evidence type="ECO:0000313" key="5">
    <source>
        <dbReference type="EMBL" id="KAK7319729.1"/>
    </source>
</evidence>
<dbReference type="PANTHER" id="PTHR11527">
    <property type="entry name" value="HEAT-SHOCK PROTEIN 20 FAMILY MEMBER"/>
    <property type="match status" value="1"/>
</dbReference>
<comment type="similarity">
    <text evidence="2 3">Belongs to the small heat shock protein (HSP20) family.</text>
</comment>
<name>A0AAN9Q3F5_CLITE</name>
<dbReference type="PROSITE" id="PS01031">
    <property type="entry name" value="SHSP"/>
    <property type="match status" value="1"/>
</dbReference>
<evidence type="ECO:0000259" key="4">
    <source>
        <dbReference type="PROSITE" id="PS01031"/>
    </source>
</evidence>
<feature type="domain" description="SHSP" evidence="4">
    <location>
        <begin position="27"/>
        <end position="135"/>
    </location>
</feature>
<evidence type="ECO:0000256" key="2">
    <source>
        <dbReference type="PROSITE-ProRule" id="PRU00285"/>
    </source>
</evidence>
<dbReference type="Proteomes" id="UP001359559">
    <property type="component" value="Unassembled WGS sequence"/>
</dbReference>
<dbReference type="Pfam" id="PF00011">
    <property type="entry name" value="HSP20"/>
    <property type="match status" value="1"/>
</dbReference>
<evidence type="ECO:0000256" key="3">
    <source>
        <dbReference type="RuleBase" id="RU003616"/>
    </source>
</evidence>
<dbReference type="EMBL" id="JAYKXN010000001">
    <property type="protein sequence ID" value="KAK7319729.1"/>
    <property type="molecule type" value="Genomic_DNA"/>
</dbReference>
<dbReference type="InterPro" id="IPR002068">
    <property type="entry name" value="A-crystallin/Hsp20_dom"/>
</dbReference>
<evidence type="ECO:0000256" key="1">
    <source>
        <dbReference type="ARBA" id="ARBA00023016"/>
    </source>
</evidence>
<accession>A0AAN9Q3F5</accession>
<gene>
    <name evidence="5" type="ORF">RJT34_04454</name>
</gene>
<sequence>MSIIPNNPFGDAPFSAALSTTGPELTHNPAFLSSQVDWEETPEAHVFKADITGMKKEEVKVEVEDGRVLQIRGERIMEKEDTSNACHRVERSSGKFMRSFTLPANAKMDRVSASMEDGVLIVTVPKQHETQAIEN</sequence>
<comment type="caution">
    <text evidence="5">The sequence shown here is derived from an EMBL/GenBank/DDBJ whole genome shotgun (WGS) entry which is preliminary data.</text>
</comment>
<keyword evidence="1" id="KW-0346">Stress response</keyword>
<reference evidence="5 6" key="1">
    <citation type="submission" date="2024-01" db="EMBL/GenBank/DDBJ databases">
        <title>The genomes of 5 underutilized Papilionoideae crops provide insights into root nodulation and disease resistance.</title>
        <authorList>
            <person name="Yuan L."/>
        </authorList>
    </citation>
    <scope>NUCLEOTIDE SEQUENCE [LARGE SCALE GENOMIC DNA]</scope>
    <source>
        <strain evidence="5">LY-2023</strain>
        <tissue evidence="5">Leaf</tissue>
    </source>
</reference>
<keyword evidence="6" id="KW-1185">Reference proteome</keyword>
<dbReference type="SUPFAM" id="SSF49764">
    <property type="entry name" value="HSP20-like chaperones"/>
    <property type="match status" value="1"/>
</dbReference>
<dbReference type="InterPro" id="IPR008978">
    <property type="entry name" value="HSP20-like_chaperone"/>
</dbReference>
<protein>
    <recommendedName>
        <fullName evidence="4">SHSP domain-containing protein</fullName>
    </recommendedName>
</protein>
<dbReference type="CDD" id="cd06472">
    <property type="entry name" value="ACD_ScHsp26_like"/>
    <property type="match status" value="1"/>
</dbReference>
<evidence type="ECO:0000313" key="6">
    <source>
        <dbReference type="Proteomes" id="UP001359559"/>
    </source>
</evidence>
<dbReference type="InterPro" id="IPR031107">
    <property type="entry name" value="Small_HSP"/>
</dbReference>
<dbReference type="AlphaFoldDB" id="A0AAN9Q3F5"/>
<dbReference type="Gene3D" id="2.60.40.790">
    <property type="match status" value="1"/>
</dbReference>
<proteinExistence type="inferred from homology"/>